<dbReference type="OrthoDB" id="9782395at2"/>
<dbReference type="PANTHER" id="PTHR30336:SF20">
    <property type="entry name" value="DUF218 DOMAIN-CONTAINING PROTEIN"/>
    <property type="match status" value="1"/>
</dbReference>
<evidence type="ECO:0000313" key="3">
    <source>
        <dbReference type="EMBL" id="RRA95809.1"/>
    </source>
</evidence>
<dbReference type="Gene3D" id="3.40.50.620">
    <property type="entry name" value="HUPs"/>
    <property type="match status" value="1"/>
</dbReference>
<keyword evidence="1" id="KW-0812">Transmembrane</keyword>
<dbReference type="InterPro" id="IPR014729">
    <property type="entry name" value="Rossmann-like_a/b/a_fold"/>
</dbReference>
<protein>
    <submittedName>
        <fullName evidence="3">YdcF family protein</fullName>
    </submittedName>
</protein>
<dbReference type="Proteomes" id="UP000268372">
    <property type="component" value="Unassembled WGS sequence"/>
</dbReference>
<feature type="domain" description="DUF218" evidence="2">
    <location>
        <begin position="40"/>
        <end position="183"/>
    </location>
</feature>
<evidence type="ECO:0000259" key="2">
    <source>
        <dbReference type="Pfam" id="PF02698"/>
    </source>
</evidence>
<sequence>MSVNFKKIAITFLLFTLGYFILIAVNISLFSNINQTQKADAAIVLGAGIWNNEPSPVFKERINHSIYLYKNGYVKSIIFTGGISDNKKLSESYVAKMYAIKNGVATQDILIEEKSKITQENLAFAKEITLQNNFSKILLVSDPLHMKRSMMMAKDLNLQAYSSPTTTSKYQSTKAKFIFLLRETFFYIAYQVYNFFL</sequence>
<keyword evidence="4" id="KW-1185">Reference proteome</keyword>
<dbReference type="AlphaFoldDB" id="A0A3P1B431"/>
<dbReference type="EMBL" id="RQTJ01000007">
    <property type="protein sequence ID" value="RRA95809.1"/>
    <property type="molecule type" value="Genomic_DNA"/>
</dbReference>
<feature type="transmembrane region" description="Helical" evidence="1">
    <location>
        <begin position="12"/>
        <end position="30"/>
    </location>
</feature>
<dbReference type="PANTHER" id="PTHR30336">
    <property type="entry name" value="INNER MEMBRANE PROTEIN, PROBABLE PERMEASE"/>
    <property type="match status" value="1"/>
</dbReference>
<keyword evidence="1" id="KW-1133">Transmembrane helix</keyword>
<dbReference type="Pfam" id="PF02698">
    <property type="entry name" value="DUF218"/>
    <property type="match status" value="1"/>
</dbReference>
<dbReference type="InterPro" id="IPR051599">
    <property type="entry name" value="Cell_Envelope_Assoc"/>
</dbReference>
<proteinExistence type="predicted"/>
<evidence type="ECO:0000256" key="1">
    <source>
        <dbReference type="SAM" id="Phobius"/>
    </source>
</evidence>
<accession>A0A3P1B431</accession>
<dbReference type="GO" id="GO:0005886">
    <property type="term" value="C:plasma membrane"/>
    <property type="evidence" value="ECO:0007669"/>
    <property type="project" value="TreeGrafter"/>
</dbReference>
<name>A0A3P1B431_9FLAO</name>
<keyword evidence="1" id="KW-0472">Membrane</keyword>
<comment type="caution">
    <text evidence="3">The sequence shown here is derived from an EMBL/GenBank/DDBJ whole genome shotgun (WGS) entry which is preliminary data.</text>
</comment>
<evidence type="ECO:0000313" key="4">
    <source>
        <dbReference type="Proteomes" id="UP000268372"/>
    </source>
</evidence>
<dbReference type="InterPro" id="IPR003848">
    <property type="entry name" value="DUF218"/>
</dbReference>
<organism evidence="3 4">
    <name type="scientific">Paenimyroides viscosum</name>
    <dbReference type="NCBI Taxonomy" id="2488729"/>
    <lineage>
        <taxon>Bacteria</taxon>
        <taxon>Pseudomonadati</taxon>
        <taxon>Bacteroidota</taxon>
        <taxon>Flavobacteriia</taxon>
        <taxon>Flavobacteriales</taxon>
        <taxon>Flavobacteriaceae</taxon>
        <taxon>Paenimyroides</taxon>
    </lineage>
</organism>
<reference evidence="3 4" key="1">
    <citation type="submission" date="2018-11" db="EMBL/GenBank/DDBJ databases">
        <title>Flavobacterium sp. nov., YIM 102796 draft genome.</title>
        <authorList>
            <person name="Li G."/>
            <person name="Jiang Y."/>
        </authorList>
    </citation>
    <scope>NUCLEOTIDE SEQUENCE [LARGE SCALE GENOMIC DNA]</scope>
    <source>
        <strain evidence="3 4">YIM 102796</strain>
    </source>
</reference>
<gene>
    <name evidence="3" type="ORF">EG242_04540</name>
</gene>
<dbReference type="CDD" id="cd06259">
    <property type="entry name" value="YdcF-like"/>
    <property type="match status" value="1"/>
</dbReference>